<gene>
    <name evidence="1" type="ORF">LCGC14_2094890</name>
</gene>
<accession>A0A0F9H8E7</accession>
<organism evidence="1">
    <name type="scientific">marine sediment metagenome</name>
    <dbReference type="NCBI Taxonomy" id="412755"/>
    <lineage>
        <taxon>unclassified sequences</taxon>
        <taxon>metagenomes</taxon>
        <taxon>ecological metagenomes</taxon>
    </lineage>
</organism>
<comment type="caution">
    <text evidence="1">The sequence shown here is derived from an EMBL/GenBank/DDBJ whole genome shotgun (WGS) entry which is preliminary data.</text>
</comment>
<proteinExistence type="predicted"/>
<reference evidence="1" key="1">
    <citation type="journal article" date="2015" name="Nature">
        <title>Complex archaea that bridge the gap between prokaryotes and eukaryotes.</title>
        <authorList>
            <person name="Spang A."/>
            <person name="Saw J.H."/>
            <person name="Jorgensen S.L."/>
            <person name="Zaremba-Niedzwiedzka K."/>
            <person name="Martijn J."/>
            <person name="Lind A.E."/>
            <person name="van Eijk R."/>
            <person name="Schleper C."/>
            <person name="Guy L."/>
            <person name="Ettema T.J."/>
        </authorList>
    </citation>
    <scope>NUCLEOTIDE SEQUENCE</scope>
</reference>
<protein>
    <submittedName>
        <fullName evidence="1">Uncharacterized protein</fullName>
    </submittedName>
</protein>
<name>A0A0F9H8E7_9ZZZZ</name>
<evidence type="ECO:0000313" key="1">
    <source>
        <dbReference type="EMBL" id="KKL71442.1"/>
    </source>
</evidence>
<dbReference type="AlphaFoldDB" id="A0A0F9H8E7"/>
<sequence length="118" mass="13416">MAPTFSDFNNGPIVDFGLSVTRTPVTVTTDNIGGQKTYVDGSNENITVVFQNPNQDFGLDKAGLTERFDAKMFIKYDQTMNKYDKITHNSKIYRVDKVTDRLFNGNTLFKTVILFFIQ</sequence>
<dbReference type="EMBL" id="LAZR01025592">
    <property type="protein sequence ID" value="KKL71442.1"/>
    <property type="molecule type" value="Genomic_DNA"/>
</dbReference>